<sequence length="247" mass="28319">MDNTRMPGSHRNMSKIPKWTYDEMKQTGVDYASVEEVQRYDEMHQRFRDYEKDSDAIIKLLELNSKSTVIDMGAGTGAFALHSAKHCRKVYAVDVSSAMLNRCRKKVEEMGLSNVLYCHGGFLTYEHEAEPADAMVSIAVLHHLPDFWKLVGLTRAAEMLKAGGRFFLFDIVFPPEATELEDRINTWIRSIAKQSGRELAAEAEIHIREEYSTYDWIMEGLLERAGFEIENAEYGDGFQATYICIRR</sequence>
<accession>A0AC61KYV6</accession>
<keyword evidence="1" id="KW-0808">Transferase</keyword>
<keyword evidence="1" id="KW-0489">Methyltransferase</keyword>
<proteinExistence type="predicted"/>
<name>A0AC61KYV6_9EURY</name>
<organism evidence="1 2">
    <name type="scientific">Candidatus Methanogaster sp</name>
    <dbReference type="NCBI Taxonomy" id="3386292"/>
    <lineage>
        <taxon>Archaea</taxon>
        <taxon>Methanobacteriati</taxon>
        <taxon>Methanobacteriota</taxon>
        <taxon>Stenosarchaea group</taxon>
        <taxon>Methanomicrobia</taxon>
        <taxon>Methanosarcinales</taxon>
        <taxon>ANME-2 cluster</taxon>
        <taxon>Candidatus Methanogasteraceae</taxon>
        <taxon>Candidatus Methanogaster</taxon>
    </lineage>
</organism>
<reference evidence="1" key="1">
    <citation type="submission" date="2018-01" db="EMBL/GenBank/DDBJ databases">
        <authorList>
            <person name="Krukenberg V."/>
        </authorList>
    </citation>
    <scope>NUCLEOTIDE SEQUENCE</scope>
    <source>
        <strain evidence="1">E20ANME2</strain>
    </source>
</reference>
<dbReference type="EMBL" id="PQXF01000065">
    <property type="protein sequence ID" value="PXF57271.1"/>
    <property type="molecule type" value="Genomic_DNA"/>
</dbReference>
<evidence type="ECO:0000313" key="1">
    <source>
        <dbReference type="EMBL" id="PXF57271.1"/>
    </source>
</evidence>
<protein>
    <submittedName>
        <fullName evidence="1">Class I SAM-dependent methyltransferase</fullName>
    </submittedName>
</protein>
<comment type="caution">
    <text evidence="1">The sequence shown here is derived from an EMBL/GenBank/DDBJ whole genome shotgun (WGS) entry which is preliminary data.</text>
</comment>
<dbReference type="Proteomes" id="UP000248329">
    <property type="component" value="Unassembled WGS sequence"/>
</dbReference>
<gene>
    <name evidence="1" type="ORF">C4B59_15580</name>
</gene>
<evidence type="ECO:0000313" key="2">
    <source>
        <dbReference type="Proteomes" id="UP000248329"/>
    </source>
</evidence>